<accession>A0A382ZR73</accession>
<name>A0A382ZR73_9ZZZZ</name>
<evidence type="ECO:0000313" key="1">
    <source>
        <dbReference type="EMBL" id="SVD97971.1"/>
    </source>
</evidence>
<feature type="non-terminal residue" evidence="1">
    <location>
        <position position="1"/>
    </location>
</feature>
<sequence>VDGVLVDEPAGPTCGVTTIHLVQDVGAPDPPNFGASLEGSTKGKILPSVRIYTVGDPDDG</sequence>
<protein>
    <submittedName>
        <fullName evidence="1">Uncharacterized protein</fullName>
    </submittedName>
</protein>
<gene>
    <name evidence="1" type="ORF">METZ01_LOCUS450825</name>
</gene>
<organism evidence="1">
    <name type="scientific">marine metagenome</name>
    <dbReference type="NCBI Taxonomy" id="408172"/>
    <lineage>
        <taxon>unclassified sequences</taxon>
        <taxon>metagenomes</taxon>
        <taxon>ecological metagenomes</taxon>
    </lineage>
</organism>
<dbReference type="EMBL" id="UINC01185979">
    <property type="protein sequence ID" value="SVD97971.1"/>
    <property type="molecule type" value="Genomic_DNA"/>
</dbReference>
<reference evidence="1" key="1">
    <citation type="submission" date="2018-05" db="EMBL/GenBank/DDBJ databases">
        <authorList>
            <person name="Lanie J.A."/>
            <person name="Ng W.-L."/>
            <person name="Kazmierczak K.M."/>
            <person name="Andrzejewski T.M."/>
            <person name="Davidsen T.M."/>
            <person name="Wayne K.J."/>
            <person name="Tettelin H."/>
            <person name="Glass J.I."/>
            <person name="Rusch D."/>
            <person name="Podicherti R."/>
            <person name="Tsui H.-C.T."/>
            <person name="Winkler M.E."/>
        </authorList>
    </citation>
    <scope>NUCLEOTIDE SEQUENCE</scope>
</reference>
<dbReference type="AlphaFoldDB" id="A0A382ZR73"/>
<proteinExistence type="predicted"/>